<dbReference type="Gene3D" id="3.30.240.20">
    <property type="entry name" value="bsu07140 like domains"/>
    <property type="match status" value="2"/>
</dbReference>
<evidence type="ECO:0000256" key="7">
    <source>
        <dbReference type="SAM" id="Phobius"/>
    </source>
</evidence>
<dbReference type="InterPro" id="IPR007353">
    <property type="entry name" value="DUF421"/>
</dbReference>
<keyword evidence="5 7" id="KW-1133">Transmembrane helix</keyword>
<evidence type="ECO:0000313" key="10">
    <source>
        <dbReference type="Proteomes" id="UP000812277"/>
    </source>
</evidence>
<dbReference type="Pfam" id="PF04239">
    <property type="entry name" value="DUF421"/>
    <property type="match status" value="1"/>
</dbReference>
<gene>
    <name evidence="9" type="ORF">K0T92_11760</name>
</gene>
<evidence type="ECO:0000256" key="6">
    <source>
        <dbReference type="ARBA" id="ARBA00023136"/>
    </source>
</evidence>
<comment type="similarity">
    <text evidence="2">Belongs to the UPF0702 family.</text>
</comment>
<keyword evidence="10" id="KW-1185">Reference proteome</keyword>
<feature type="transmembrane region" description="Helical" evidence="7">
    <location>
        <begin position="7"/>
        <end position="26"/>
    </location>
</feature>
<keyword evidence="4 7" id="KW-0812">Transmembrane</keyword>
<dbReference type="Proteomes" id="UP000812277">
    <property type="component" value="Unassembled WGS sequence"/>
</dbReference>
<organism evidence="9 10">
    <name type="scientific">Paenibacillus oenotherae</name>
    <dbReference type="NCBI Taxonomy" id="1435645"/>
    <lineage>
        <taxon>Bacteria</taxon>
        <taxon>Bacillati</taxon>
        <taxon>Bacillota</taxon>
        <taxon>Bacilli</taxon>
        <taxon>Bacillales</taxon>
        <taxon>Paenibacillaceae</taxon>
        <taxon>Paenibacillus</taxon>
    </lineage>
</organism>
<keyword evidence="3" id="KW-1003">Cell membrane</keyword>
<dbReference type="EMBL" id="JAHZIJ010000007">
    <property type="protein sequence ID" value="MBW7475426.1"/>
    <property type="molecule type" value="Genomic_DNA"/>
</dbReference>
<dbReference type="PANTHER" id="PTHR34582:SF7">
    <property type="entry name" value="UPF0702 TRANSMEMBRANE PROTEIN YDFS"/>
    <property type="match status" value="1"/>
</dbReference>
<feature type="transmembrane region" description="Helical" evidence="7">
    <location>
        <begin position="33"/>
        <end position="53"/>
    </location>
</feature>
<comment type="subcellular location">
    <subcellularLocation>
        <location evidence="1">Cell membrane</location>
        <topology evidence="1">Multi-pass membrane protein</topology>
    </subcellularLocation>
</comment>
<sequence>MPEWLEVSLRTLLAVVVLFIMTKALGKRQVSQLSLFEYITGITIGSLAAYISLDLDARWYMGIVSLGVWVAVSVGIEFLQIKSKKARDFIDGKGTVLIKQGMVLEDNLKKERLTTDELLEQLRKKNVFKFADVEFAMMEPSGDINVLVTKENQPLTAKHLGLAMQSENVPQGVIMDGVIMDEPLQAAGYDRSWLKGQLDRRKTTAEQVFLAQVDSNGQLDIDFYKDEMKPQQPPANADLYAAMQKCRTDLEMLSSLAATNKRDQQKYKQSADKLQAAIREVETLLRQ</sequence>
<dbReference type="InterPro" id="IPR023090">
    <property type="entry name" value="UPF0702_alpha/beta_dom_sf"/>
</dbReference>
<name>A0ABS7D6D5_9BACL</name>
<evidence type="ECO:0000256" key="1">
    <source>
        <dbReference type="ARBA" id="ARBA00004651"/>
    </source>
</evidence>
<evidence type="ECO:0000313" key="9">
    <source>
        <dbReference type="EMBL" id="MBW7475426.1"/>
    </source>
</evidence>
<feature type="domain" description="YetF C-terminal" evidence="8">
    <location>
        <begin position="82"/>
        <end position="214"/>
    </location>
</feature>
<protein>
    <submittedName>
        <fullName evidence="9">DUF421 domain-containing protein</fullName>
    </submittedName>
</protein>
<comment type="caution">
    <text evidence="9">The sequence shown here is derived from an EMBL/GenBank/DDBJ whole genome shotgun (WGS) entry which is preliminary data.</text>
</comment>
<dbReference type="PANTHER" id="PTHR34582">
    <property type="entry name" value="UPF0702 TRANSMEMBRANE PROTEIN YCAP"/>
    <property type="match status" value="1"/>
</dbReference>
<evidence type="ECO:0000256" key="3">
    <source>
        <dbReference type="ARBA" id="ARBA00022475"/>
    </source>
</evidence>
<evidence type="ECO:0000256" key="2">
    <source>
        <dbReference type="ARBA" id="ARBA00006448"/>
    </source>
</evidence>
<evidence type="ECO:0000256" key="4">
    <source>
        <dbReference type="ARBA" id="ARBA00022692"/>
    </source>
</evidence>
<evidence type="ECO:0000259" key="8">
    <source>
        <dbReference type="Pfam" id="PF04239"/>
    </source>
</evidence>
<proteinExistence type="inferred from homology"/>
<accession>A0ABS7D6D5</accession>
<feature type="transmembrane region" description="Helical" evidence="7">
    <location>
        <begin position="59"/>
        <end position="79"/>
    </location>
</feature>
<keyword evidence="6 7" id="KW-0472">Membrane</keyword>
<evidence type="ECO:0000256" key="5">
    <source>
        <dbReference type="ARBA" id="ARBA00022989"/>
    </source>
</evidence>
<dbReference type="RefSeq" id="WP_219872675.1">
    <property type="nucleotide sequence ID" value="NZ_JAHZIJ010000007.1"/>
</dbReference>
<reference evidence="9 10" key="1">
    <citation type="submission" date="2021-07" db="EMBL/GenBank/DDBJ databases">
        <title>Paenibacillus radiodurans sp. nov., isolated from the southeastern edge of Tengger Desert.</title>
        <authorList>
            <person name="Zhang G."/>
        </authorList>
    </citation>
    <scope>NUCLEOTIDE SEQUENCE [LARGE SCALE GENOMIC DNA]</scope>
    <source>
        <strain evidence="9 10">DT7-4</strain>
    </source>
</reference>